<keyword evidence="10" id="KW-0521">NADP</keyword>
<dbReference type="HAMAP" id="MF_00435">
    <property type="entry name" value="IlvC"/>
    <property type="match status" value="1"/>
</dbReference>
<comment type="pathway">
    <text evidence="3 10">Amino-acid biosynthesis; L-isoleucine biosynthesis; L-isoleucine from 2-oxobutanoate: step 2/4.</text>
</comment>
<feature type="active site" evidence="10">
    <location>
        <position position="107"/>
    </location>
</feature>
<dbReference type="Pfam" id="PF01450">
    <property type="entry name" value="KARI_C"/>
    <property type="match status" value="1"/>
</dbReference>
<dbReference type="GO" id="GO:0005829">
    <property type="term" value="C:cytosol"/>
    <property type="evidence" value="ECO:0007669"/>
    <property type="project" value="TreeGrafter"/>
</dbReference>
<dbReference type="Gene3D" id="3.40.50.720">
    <property type="entry name" value="NAD(P)-binding Rossmann-like Domain"/>
    <property type="match status" value="1"/>
</dbReference>
<feature type="binding site" evidence="10">
    <location>
        <position position="133"/>
    </location>
    <ligand>
        <name>NADP(+)</name>
        <dbReference type="ChEBI" id="CHEBI:58349"/>
    </ligand>
</feature>
<dbReference type="FunFam" id="3.40.50.720:FF:000023">
    <property type="entry name" value="Ketol-acid reductoisomerase (NADP(+))"/>
    <property type="match status" value="1"/>
</dbReference>
<dbReference type="GO" id="GO:0000287">
    <property type="term" value="F:magnesium ion binding"/>
    <property type="evidence" value="ECO:0007669"/>
    <property type="project" value="UniProtKB-UniRule"/>
</dbReference>
<gene>
    <name evidence="10" type="primary">ilvC</name>
    <name evidence="15" type="ORF">SAMN05216375_101145</name>
    <name evidence="14" type="ORF">TR210_122</name>
</gene>
<reference evidence="15 17" key="2">
    <citation type="submission" date="2016-10" db="EMBL/GenBank/DDBJ databases">
        <authorList>
            <person name="Varghese N."/>
            <person name="Submissions S."/>
        </authorList>
    </citation>
    <scope>NUCLEOTIDE SEQUENCE [LARGE SCALE GENOMIC DNA]</scope>
    <source>
        <strain evidence="15 17">DSM 22150</strain>
    </source>
</reference>
<dbReference type="PIRSF" id="PIRSF000116">
    <property type="entry name" value="IlvC_gammaproteo"/>
    <property type="match status" value="1"/>
</dbReference>
<feature type="binding site" evidence="10">
    <location>
        <position position="52"/>
    </location>
    <ligand>
        <name>NADP(+)</name>
        <dbReference type="ChEBI" id="CHEBI:58349"/>
    </ligand>
</feature>
<evidence type="ECO:0000256" key="3">
    <source>
        <dbReference type="ARBA" id="ARBA00004885"/>
    </source>
</evidence>
<feature type="binding site" evidence="10 11">
    <location>
        <position position="190"/>
    </location>
    <ligand>
        <name>Mg(2+)</name>
        <dbReference type="ChEBI" id="CHEBI:18420"/>
        <label>1</label>
    </ligand>
</feature>
<dbReference type="Gene3D" id="6.10.240.10">
    <property type="match status" value="1"/>
</dbReference>
<keyword evidence="5 10" id="KW-0028">Amino-acid biosynthesis</keyword>
<evidence type="ECO:0000256" key="7">
    <source>
        <dbReference type="ARBA" id="ARBA00022842"/>
    </source>
</evidence>
<dbReference type="PANTHER" id="PTHR21371:SF1">
    <property type="entry name" value="KETOL-ACID REDUCTOISOMERASE, MITOCHONDRIAL"/>
    <property type="match status" value="1"/>
</dbReference>
<dbReference type="SUPFAM" id="SSF51735">
    <property type="entry name" value="NAD(P)-binding Rossmann-fold domains"/>
    <property type="match status" value="1"/>
</dbReference>
<name>A0A143Y491_9LACT</name>
<evidence type="ECO:0000313" key="16">
    <source>
        <dbReference type="Proteomes" id="UP000076878"/>
    </source>
</evidence>
<comment type="catalytic activity">
    <reaction evidence="10">
        <text>(2R)-2,3-dihydroxy-3-methylbutanoate + NADP(+) = (2S)-2-acetolactate + NADPH + H(+)</text>
        <dbReference type="Rhea" id="RHEA:22068"/>
        <dbReference type="ChEBI" id="CHEBI:15378"/>
        <dbReference type="ChEBI" id="CHEBI:49072"/>
        <dbReference type="ChEBI" id="CHEBI:57783"/>
        <dbReference type="ChEBI" id="CHEBI:58349"/>
        <dbReference type="ChEBI" id="CHEBI:58476"/>
        <dbReference type="EC" id="1.1.1.86"/>
    </reaction>
</comment>
<evidence type="ECO:0000313" key="14">
    <source>
        <dbReference type="EMBL" id="CZQ81267.1"/>
    </source>
</evidence>
<evidence type="ECO:0000313" key="17">
    <source>
        <dbReference type="Proteomes" id="UP000199280"/>
    </source>
</evidence>
<proteinExistence type="inferred from homology"/>
<keyword evidence="8 10" id="KW-0560">Oxidoreductase</keyword>
<dbReference type="PANTHER" id="PTHR21371">
    <property type="entry name" value="KETOL-ACID REDUCTOISOMERASE, MITOCHONDRIAL"/>
    <property type="match status" value="1"/>
</dbReference>
<dbReference type="Proteomes" id="UP000076878">
    <property type="component" value="Unassembled WGS sequence"/>
</dbReference>
<evidence type="ECO:0000256" key="9">
    <source>
        <dbReference type="ARBA" id="ARBA00023304"/>
    </source>
</evidence>
<feature type="domain" description="KARI N-terminal Rossmann" evidence="12">
    <location>
        <begin position="2"/>
        <end position="181"/>
    </location>
</feature>
<feature type="binding site" evidence="10">
    <location>
        <position position="48"/>
    </location>
    <ligand>
        <name>NADP(+)</name>
        <dbReference type="ChEBI" id="CHEBI:58349"/>
    </ligand>
</feature>
<dbReference type="GO" id="GO:0050661">
    <property type="term" value="F:NADP binding"/>
    <property type="evidence" value="ECO:0007669"/>
    <property type="project" value="InterPro"/>
</dbReference>
<dbReference type="UniPathway" id="UPA00049">
    <property type="reaction ID" value="UER00060"/>
</dbReference>
<dbReference type="PROSITE" id="PS51850">
    <property type="entry name" value="KARI_N"/>
    <property type="match status" value="1"/>
</dbReference>
<feature type="domain" description="KARI C-terminal knotted" evidence="13">
    <location>
        <begin position="182"/>
        <end position="327"/>
    </location>
</feature>
<comment type="pathway">
    <text evidence="2 10">Amino-acid biosynthesis; L-valine biosynthesis; L-valine from pyruvate: step 2/4.</text>
</comment>
<reference evidence="14 16" key="1">
    <citation type="submission" date="2016-02" db="EMBL/GenBank/DDBJ databases">
        <authorList>
            <person name="Wen L."/>
            <person name="He K."/>
            <person name="Yang H."/>
        </authorList>
    </citation>
    <scope>NUCLEOTIDE SEQUENCE [LARGE SCALE GENOMIC DNA]</scope>
    <source>
        <strain evidence="14">Trichococcus_R210</strain>
    </source>
</reference>
<comment type="caution">
    <text evidence="10">Lacks conserved residue(s) required for the propagation of feature annotation.</text>
</comment>
<evidence type="ECO:0000259" key="12">
    <source>
        <dbReference type="PROSITE" id="PS51850"/>
    </source>
</evidence>
<dbReference type="UniPathway" id="UPA00047">
    <property type="reaction ID" value="UER00056"/>
</dbReference>
<evidence type="ECO:0000256" key="5">
    <source>
        <dbReference type="ARBA" id="ARBA00022605"/>
    </source>
</evidence>
<evidence type="ECO:0000256" key="4">
    <source>
        <dbReference type="ARBA" id="ARBA00010318"/>
    </source>
</evidence>
<dbReference type="EMBL" id="FJNB01000001">
    <property type="protein sequence ID" value="CZQ81267.1"/>
    <property type="molecule type" value="Genomic_DNA"/>
</dbReference>
<dbReference type="Pfam" id="PF07991">
    <property type="entry name" value="KARI_N"/>
    <property type="match status" value="1"/>
</dbReference>
<dbReference type="GO" id="GO:0009099">
    <property type="term" value="P:L-valine biosynthetic process"/>
    <property type="evidence" value="ECO:0007669"/>
    <property type="project" value="UniProtKB-UniRule"/>
</dbReference>
<dbReference type="InterPro" id="IPR014359">
    <property type="entry name" value="KARI_prok"/>
</dbReference>
<comment type="catalytic activity">
    <reaction evidence="10">
        <text>(2R,3R)-2,3-dihydroxy-3-methylpentanoate + NADP(+) = (S)-2-ethyl-2-hydroxy-3-oxobutanoate + NADPH + H(+)</text>
        <dbReference type="Rhea" id="RHEA:13493"/>
        <dbReference type="ChEBI" id="CHEBI:15378"/>
        <dbReference type="ChEBI" id="CHEBI:49256"/>
        <dbReference type="ChEBI" id="CHEBI:49258"/>
        <dbReference type="ChEBI" id="CHEBI:57783"/>
        <dbReference type="ChEBI" id="CHEBI:58349"/>
        <dbReference type="EC" id="1.1.1.86"/>
    </reaction>
</comment>
<dbReference type="InterPro" id="IPR000506">
    <property type="entry name" value="KARI_C"/>
</dbReference>
<keyword evidence="9 10" id="KW-0100">Branched-chain amino acid biosynthesis</keyword>
<evidence type="ECO:0000256" key="11">
    <source>
        <dbReference type="PROSITE-ProRule" id="PRU01198"/>
    </source>
</evidence>
<evidence type="ECO:0000313" key="15">
    <source>
        <dbReference type="EMBL" id="SEI53531.1"/>
    </source>
</evidence>
<evidence type="ECO:0000259" key="13">
    <source>
        <dbReference type="PROSITE" id="PS51851"/>
    </source>
</evidence>
<dbReference type="NCBIfam" id="NF004017">
    <property type="entry name" value="PRK05479.1"/>
    <property type="match status" value="1"/>
</dbReference>
<dbReference type="InterPro" id="IPR008927">
    <property type="entry name" value="6-PGluconate_DH-like_C_sf"/>
</dbReference>
<dbReference type="RefSeq" id="WP_068620520.1">
    <property type="nucleotide sequence ID" value="NZ_FJNB01000001.1"/>
</dbReference>
<feature type="binding site" evidence="10 11">
    <location>
        <position position="190"/>
    </location>
    <ligand>
        <name>Mg(2+)</name>
        <dbReference type="ChEBI" id="CHEBI:18420"/>
        <label>2</label>
    </ligand>
</feature>
<comment type="cofactor">
    <cofactor evidence="10">
        <name>Mg(2+)</name>
        <dbReference type="ChEBI" id="CHEBI:18420"/>
    </cofactor>
    <text evidence="10">Binds 2 magnesium ions per subunit.</text>
</comment>
<keyword evidence="17" id="KW-1185">Reference proteome</keyword>
<dbReference type="STRING" id="640938.TR210_122"/>
<dbReference type="InterPro" id="IPR036291">
    <property type="entry name" value="NAD(P)-bd_dom_sf"/>
</dbReference>
<protein>
    <recommendedName>
        <fullName evidence="10">Ketol-acid reductoisomerase (NADP(+))</fullName>
        <shortName evidence="10">KARI</shortName>
        <ecNumber evidence="10">1.1.1.86</ecNumber>
    </recommendedName>
    <alternativeName>
        <fullName evidence="10">Acetohydroxy-acid isomeroreductase</fullName>
        <shortName evidence="10">AHIR</shortName>
    </alternativeName>
    <alternativeName>
        <fullName evidence="10">Alpha-keto-beta-hydroxylacyl reductoisomerase</fullName>
    </alternativeName>
</protein>
<comment type="similarity">
    <text evidence="4 10 11">Belongs to the ketol-acid reductoisomerase family.</text>
</comment>
<feature type="binding site" evidence="10 11">
    <location>
        <position position="194"/>
    </location>
    <ligand>
        <name>Mg(2+)</name>
        <dbReference type="ChEBI" id="CHEBI:18420"/>
        <label>1</label>
    </ligand>
</feature>
<dbReference type="PROSITE" id="PS51851">
    <property type="entry name" value="KARI_C"/>
    <property type="match status" value="1"/>
</dbReference>
<evidence type="ECO:0000256" key="8">
    <source>
        <dbReference type="ARBA" id="ARBA00023002"/>
    </source>
</evidence>
<sequence length="331" mass="36081">MTKVYYDQDVTVKALEGKKIAVIGYGSQGHAHSQNLRDNGNDVIIGIRAGKSADKAKEDGFEVFSVAEATKQADVVMILIPDEQQADVYAAEIAPNLEAGNAIAFGHGFNIHFGTITPAADIDVFMVAPKGPGHMVRRQFAKGSAVPALFAVYQDATGNARDIAMAWAQGVGATRVGVLETTFKEETETDLFGEQAVLCGGTTHLVQAGFETLVEAGYQPEIAYFEVLHELKLIVDLMYEGGMEKMRYSISNTAEFGDYVSGPRVITPDVKDRMKDVLTDIQTGAFAKRFTDDYKAGFPDFHAMRAKQQGHQIEAVGAELRKMMPFVNEQQ</sequence>
<dbReference type="NCBIfam" id="TIGR00465">
    <property type="entry name" value="ilvC"/>
    <property type="match status" value="1"/>
</dbReference>
<dbReference type="InterPro" id="IPR013023">
    <property type="entry name" value="KARI"/>
</dbReference>
<accession>A0A143Y491</accession>
<dbReference type="NCBIfam" id="NF009940">
    <property type="entry name" value="PRK13403.1"/>
    <property type="match status" value="1"/>
</dbReference>
<feature type="binding site" evidence="10 11">
    <location>
        <position position="226"/>
    </location>
    <ligand>
        <name>Mg(2+)</name>
        <dbReference type="ChEBI" id="CHEBI:18420"/>
        <label>2</label>
    </ligand>
</feature>
<dbReference type="GO" id="GO:0004455">
    <property type="term" value="F:ketol-acid reductoisomerase activity"/>
    <property type="evidence" value="ECO:0007669"/>
    <property type="project" value="UniProtKB-UniRule"/>
</dbReference>
<dbReference type="SUPFAM" id="SSF48179">
    <property type="entry name" value="6-phosphogluconate dehydrogenase C-terminal domain-like"/>
    <property type="match status" value="1"/>
</dbReference>
<feature type="binding site" evidence="10">
    <location>
        <begin position="25"/>
        <end position="28"/>
    </location>
    <ligand>
        <name>NADP(+)</name>
        <dbReference type="ChEBI" id="CHEBI:58349"/>
    </ligand>
</feature>
<keyword evidence="7 10" id="KW-0460">Magnesium</keyword>
<dbReference type="InterPro" id="IPR013116">
    <property type="entry name" value="KARI_N"/>
</dbReference>
<comment type="function">
    <text evidence="1 10">Involved in the biosynthesis of branched-chain amino acids (BCAA). Catalyzes an alkyl-migration followed by a ketol-acid reduction of (S)-2-acetolactate (S2AL) to yield (R)-2,3-dihydroxy-isovalerate. In the isomerase reaction, S2AL is rearranged via a Mg-dependent methyl migration to produce 3-hydroxy-3-methyl-2-ketobutyrate (HMKB). In the reductase reaction, this 2-ketoacid undergoes a metal-dependent reduction by NADPH to yield (R)-2,3-dihydroxy-isovalerate.</text>
</comment>
<dbReference type="OrthoDB" id="9804088at2"/>
<dbReference type="GO" id="GO:0009097">
    <property type="term" value="P:isoleucine biosynthetic process"/>
    <property type="evidence" value="ECO:0007669"/>
    <property type="project" value="UniProtKB-UniRule"/>
</dbReference>
<feature type="binding site" evidence="10 11">
    <location>
        <position position="230"/>
    </location>
    <ligand>
        <name>Mg(2+)</name>
        <dbReference type="ChEBI" id="CHEBI:18420"/>
        <label>2</label>
    </ligand>
</feature>
<dbReference type="AlphaFoldDB" id="A0A143Y491"/>
<dbReference type="Proteomes" id="UP000199280">
    <property type="component" value="Unassembled WGS sequence"/>
</dbReference>
<organism evidence="14 16">
    <name type="scientific">Trichococcus ilyis</name>
    <dbReference type="NCBI Taxonomy" id="640938"/>
    <lineage>
        <taxon>Bacteria</taxon>
        <taxon>Bacillati</taxon>
        <taxon>Bacillota</taxon>
        <taxon>Bacilli</taxon>
        <taxon>Lactobacillales</taxon>
        <taxon>Carnobacteriaceae</taxon>
        <taxon>Trichococcus</taxon>
    </lineage>
</organism>
<evidence type="ECO:0000256" key="2">
    <source>
        <dbReference type="ARBA" id="ARBA00004864"/>
    </source>
</evidence>
<evidence type="ECO:0000256" key="10">
    <source>
        <dbReference type="HAMAP-Rule" id="MF_00435"/>
    </source>
</evidence>
<evidence type="ECO:0000256" key="1">
    <source>
        <dbReference type="ARBA" id="ARBA00002172"/>
    </source>
</evidence>
<dbReference type="EC" id="1.1.1.86" evidence="10"/>
<feature type="binding site" evidence="10 11">
    <location>
        <position position="251"/>
    </location>
    <ligand>
        <name>substrate</name>
    </ligand>
</feature>
<evidence type="ECO:0000256" key="6">
    <source>
        <dbReference type="ARBA" id="ARBA00022723"/>
    </source>
</evidence>
<dbReference type="EMBL" id="FNYT01000001">
    <property type="protein sequence ID" value="SEI53531.1"/>
    <property type="molecule type" value="Genomic_DNA"/>
</dbReference>
<keyword evidence="6 10" id="KW-0479">Metal-binding</keyword>